<dbReference type="OrthoDB" id="1102630at2759"/>
<name>A0A6D2IZL5_9BRAS</name>
<dbReference type="EMBL" id="CACVBM020001163">
    <property type="protein sequence ID" value="CAA7036076.1"/>
    <property type="molecule type" value="Genomic_DNA"/>
</dbReference>
<dbReference type="NCBIfam" id="TIGR01572">
    <property type="entry name" value="A_thl_para_3677"/>
    <property type="match status" value="1"/>
</dbReference>
<dbReference type="InterPro" id="IPR006462">
    <property type="entry name" value="MS5"/>
</dbReference>
<evidence type="ECO:0000313" key="3">
    <source>
        <dbReference type="Proteomes" id="UP000467841"/>
    </source>
</evidence>
<comment type="similarity">
    <text evidence="1">Belongs to the UPF0725 (EMB2204) family.</text>
</comment>
<dbReference type="Proteomes" id="UP000467841">
    <property type="component" value="Unassembled WGS sequence"/>
</dbReference>
<dbReference type="AlphaFoldDB" id="A0A6D2IZL5"/>
<proteinExistence type="inferred from homology"/>
<keyword evidence="3" id="KW-1185">Reference proteome</keyword>
<comment type="caution">
    <text evidence="2">The sequence shown here is derived from an EMBL/GenBank/DDBJ whole genome shotgun (WGS) entry which is preliminary data.</text>
</comment>
<dbReference type="PANTHER" id="PTHR31260:SF77">
    <property type="entry name" value="(RAPE) HYPOTHETICAL PROTEIN"/>
    <property type="match status" value="1"/>
</dbReference>
<sequence length="309" mass="35624">MPTEYFTAEELERYATEYWREVEESDGFDFSNGMMGGLMRYHCDCRYPYRILVDLYAKAGLHRYNMLKGTSFQLAEMVKFNMTPNHVCSFYITLLAHEAADNTSQKTFQVRVDEEKFSQLNMTCSIARLKGEVTTHKPWMPHFHCGAKADGIFKGEIPDWPLDDDAFNDGKRFYVVEKSEWEANDWISMYLELVVCANDRSLTSTIQRTDVMSKLEIVKVAIETGIEDVEPPNERLKAKSAHVYIIFKGLAEARALRRVFEIGEHVERKAIVRRVIDDKGYLTLTGKLCGGQSTDTRTCKKRPRNSYGL</sequence>
<accession>A0A6D2IZL5</accession>
<dbReference type="Pfam" id="PF04776">
    <property type="entry name" value="protein_MS5"/>
    <property type="match status" value="1"/>
</dbReference>
<evidence type="ECO:0000313" key="2">
    <source>
        <dbReference type="EMBL" id="CAA7036076.1"/>
    </source>
</evidence>
<protein>
    <submittedName>
        <fullName evidence="2">Uncharacterized protein</fullName>
    </submittedName>
</protein>
<evidence type="ECO:0000256" key="1">
    <source>
        <dbReference type="ARBA" id="ARBA00043961"/>
    </source>
</evidence>
<dbReference type="PANTHER" id="PTHR31260">
    <property type="entry name" value="CYSTATIN/MONELLIN SUPERFAMILY PROTEIN"/>
    <property type="match status" value="1"/>
</dbReference>
<gene>
    <name evidence="2" type="ORF">MERR_LOCUS23311</name>
</gene>
<organism evidence="2 3">
    <name type="scientific">Microthlaspi erraticum</name>
    <dbReference type="NCBI Taxonomy" id="1685480"/>
    <lineage>
        <taxon>Eukaryota</taxon>
        <taxon>Viridiplantae</taxon>
        <taxon>Streptophyta</taxon>
        <taxon>Embryophyta</taxon>
        <taxon>Tracheophyta</taxon>
        <taxon>Spermatophyta</taxon>
        <taxon>Magnoliopsida</taxon>
        <taxon>eudicotyledons</taxon>
        <taxon>Gunneridae</taxon>
        <taxon>Pentapetalae</taxon>
        <taxon>rosids</taxon>
        <taxon>malvids</taxon>
        <taxon>Brassicales</taxon>
        <taxon>Brassicaceae</taxon>
        <taxon>Coluteocarpeae</taxon>
        <taxon>Microthlaspi</taxon>
    </lineage>
</organism>
<reference evidence="2" key="1">
    <citation type="submission" date="2020-01" db="EMBL/GenBank/DDBJ databases">
        <authorList>
            <person name="Mishra B."/>
        </authorList>
    </citation>
    <scope>NUCLEOTIDE SEQUENCE [LARGE SCALE GENOMIC DNA]</scope>
</reference>